<protein>
    <submittedName>
        <fullName evidence="2">Uncharacterized protein</fullName>
    </submittedName>
</protein>
<dbReference type="AlphaFoldDB" id="A0A290MVN6"/>
<dbReference type="Proteomes" id="UP000217311">
    <property type="component" value="Chromosome"/>
</dbReference>
<gene>
    <name evidence="2" type="ORF">CA606_08695</name>
</gene>
<proteinExistence type="predicted"/>
<organism evidence="2 3">
    <name type="scientific">Caulobacter vibrioides</name>
    <name type="common">Caulobacter crescentus</name>
    <dbReference type="NCBI Taxonomy" id="155892"/>
    <lineage>
        <taxon>Bacteria</taxon>
        <taxon>Pseudomonadati</taxon>
        <taxon>Pseudomonadota</taxon>
        <taxon>Alphaproteobacteria</taxon>
        <taxon>Caulobacterales</taxon>
        <taxon>Caulobacteraceae</taxon>
        <taxon>Caulobacter</taxon>
    </lineage>
</organism>
<evidence type="ECO:0000313" key="2">
    <source>
        <dbReference type="EMBL" id="ATC32419.1"/>
    </source>
</evidence>
<name>A0A290MVN6_CAUVI</name>
<sequence>MSPTPANDTEEHPFTDAAAAAKADMASDGEIRSDDKSFDAPHAREAPHPLAEDEKHDQLAGKVAQSESRQEALLDEGLEESFPASDPVSVKRIT</sequence>
<reference evidence="3" key="1">
    <citation type="submission" date="2017-09" db="EMBL/GenBank/DDBJ databases">
        <title>Genome evolution observed in wild isolates of Caulobacter crescentus.</title>
        <authorList>
            <person name="Ely B."/>
            <person name="Wilson K."/>
            <person name="Scott D."/>
        </authorList>
    </citation>
    <scope>NUCLEOTIDE SEQUENCE [LARGE SCALE GENOMIC DNA]</scope>
    <source>
        <strain evidence="3">CB13b1a</strain>
    </source>
</reference>
<dbReference type="EMBL" id="CP023315">
    <property type="protein sequence ID" value="ATC32419.1"/>
    <property type="molecule type" value="Genomic_DNA"/>
</dbReference>
<feature type="compositionally biased region" description="Basic and acidic residues" evidence="1">
    <location>
        <begin position="29"/>
        <end position="59"/>
    </location>
</feature>
<accession>A0A290MVN6</accession>
<evidence type="ECO:0000313" key="3">
    <source>
        <dbReference type="Proteomes" id="UP000217311"/>
    </source>
</evidence>
<feature type="region of interest" description="Disordered" evidence="1">
    <location>
        <begin position="1"/>
        <end position="94"/>
    </location>
</feature>
<evidence type="ECO:0000256" key="1">
    <source>
        <dbReference type="SAM" id="MobiDB-lite"/>
    </source>
</evidence>
<feature type="compositionally biased region" description="Low complexity" evidence="1">
    <location>
        <begin position="16"/>
        <end position="28"/>
    </location>
</feature>
<dbReference type="RefSeq" id="WP_096051837.1">
    <property type="nucleotide sequence ID" value="NZ_CP023315.3"/>
</dbReference>